<protein>
    <submittedName>
        <fullName evidence="2">Uncharacterized protein</fullName>
    </submittedName>
</protein>
<dbReference type="EMBL" id="JARQWQ010000009">
    <property type="protein sequence ID" value="KAK2569781.1"/>
    <property type="molecule type" value="Genomic_DNA"/>
</dbReference>
<comment type="caution">
    <text evidence="2">The sequence shown here is derived from an EMBL/GenBank/DDBJ whole genome shotgun (WGS) entry which is preliminary data.</text>
</comment>
<reference evidence="2" key="1">
    <citation type="journal article" date="2023" name="G3 (Bethesda)">
        <title>Whole genome assembly and annotation of the endangered Caribbean coral Acropora cervicornis.</title>
        <authorList>
            <person name="Selwyn J.D."/>
            <person name="Vollmer S.V."/>
        </authorList>
    </citation>
    <scope>NUCLEOTIDE SEQUENCE</scope>
    <source>
        <strain evidence="2">K2</strain>
    </source>
</reference>
<dbReference type="PANTHER" id="PTHR46759">
    <property type="entry name" value="LEUCINE-RICH REPEAT-CONTAINING PROTEIN 72"/>
    <property type="match status" value="1"/>
</dbReference>
<feature type="compositionally biased region" description="Basic and acidic residues" evidence="1">
    <location>
        <begin position="761"/>
        <end position="783"/>
    </location>
</feature>
<accession>A0AAD9QZ62</accession>
<feature type="region of interest" description="Disordered" evidence="1">
    <location>
        <begin position="878"/>
        <end position="917"/>
    </location>
</feature>
<feature type="region of interest" description="Disordered" evidence="1">
    <location>
        <begin position="817"/>
        <end position="846"/>
    </location>
</feature>
<evidence type="ECO:0000313" key="3">
    <source>
        <dbReference type="Proteomes" id="UP001249851"/>
    </source>
</evidence>
<name>A0AAD9QZ62_ACRCE</name>
<dbReference type="PANTHER" id="PTHR46759:SF2">
    <property type="match status" value="1"/>
</dbReference>
<dbReference type="InterPro" id="IPR032675">
    <property type="entry name" value="LRR_dom_sf"/>
</dbReference>
<proteinExistence type="predicted"/>
<evidence type="ECO:0000313" key="2">
    <source>
        <dbReference type="EMBL" id="KAK2569781.1"/>
    </source>
</evidence>
<organism evidence="2 3">
    <name type="scientific">Acropora cervicornis</name>
    <name type="common">Staghorn coral</name>
    <dbReference type="NCBI Taxonomy" id="6130"/>
    <lineage>
        <taxon>Eukaryota</taxon>
        <taxon>Metazoa</taxon>
        <taxon>Cnidaria</taxon>
        <taxon>Anthozoa</taxon>
        <taxon>Hexacorallia</taxon>
        <taxon>Scleractinia</taxon>
        <taxon>Astrocoeniina</taxon>
        <taxon>Acroporidae</taxon>
        <taxon>Acropora</taxon>
    </lineage>
</organism>
<dbReference type="SUPFAM" id="SSF52058">
    <property type="entry name" value="L domain-like"/>
    <property type="match status" value="1"/>
</dbReference>
<feature type="region of interest" description="Disordered" evidence="1">
    <location>
        <begin position="734"/>
        <end position="784"/>
    </location>
</feature>
<evidence type="ECO:0000256" key="1">
    <source>
        <dbReference type="SAM" id="MobiDB-lite"/>
    </source>
</evidence>
<dbReference type="Gene3D" id="3.80.10.10">
    <property type="entry name" value="Ribonuclease Inhibitor"/>
    <property type="match status" value="1"/>
</dbReference>
<keyword evidence="3" id="KW-1185">Reference proteome</keyword>
<dbReference type="Proteomes" id="UP001249851">
    <property type="component" value="Unassembled WGS sequence"/>
</dbReference>
<sequence length="917" mass="103025">MRITSQLLRSRASRPLHSVDYLDLSNLGLVSLERLELCPKLQTVILRGNKIESAPDLRICSQLWKIDLANNVVRSLEGLYSVVAFGTLILANNDLDWNELEKIRHVHILDLCLHGNPRLEIDAYSAERAQVDQFFKDSALSERPVRHKLSKNQFVPSLLKNISVTGVFGKKMLSLLNPTIGLSYYCFDLDQRRLMYLTYCLQEEVNLAMKNMTKGRVAPSQLIVNLINYRNEDKQRCNMLLLMLVASLEFAIPSVLLQQTLDVARLRKIRNLDTMDLFMLPRDIKCRVLSLLLGAVKIERDQHIDAGFYNKLYLCLFDLVADLIRLANGDSIVQYQATRKKLDVRKTGYRCLLASEVLQLLCIVPVFYEFIGKDPGVLDLIITATGDCGIGEKMNAISWKVQSEGGGKNEAAREIAEYLLACIRDTIPTISGKRTKCDSRVAKDQLLQCDNSQVRQPSYVITSKRIVKATNQGRPQTCVGSVWSKLQRCEMSTKRGNKAQTTRAASAVGLRTTGTVAAKQTQPKLIRKKPVLGNKVEVGHQMYGRLAAIPEPNMGLVQLENGAAPKFQQADYPIRQWAEQFIYVDFRNIDWDPVSDTWKQIPYSKEFKEIRKHEEGRSASLHSRSARDTFQFLSDAIRQNLQLQMDLPVASNGRSSPVDRETIREDTVVTDHVRSIVKECLQEADVHWTSSYNTDPNNDDCGEEFNGNNRFSDGRANLVNPDFSELRTNSAFSESVQDCQLSGEDSDNSSSKGTEGVLEVKTTRDDNHNSTDKLQPEIHHPSSDVDEMVSQTENARLNAWKTSEVIKKAAISRVPPRVGSATSRVMVTPSTSPPPQRPSSPIESCSVPLRPADQWLAGGRDINRASVKHVSVWLPGWMDGLESSRRPKSSPVLRGPKQPSRPVSARTLLTRPNTVQE</sequence>
<gene>
    <name evidence="2" type="ORF">P5673_005623</name>
</gene>
<dbReference type="InterPro" id="IPR042655">
    <property type="entry name" value="LRC72"/>
</dbReference>
<dbReference type="AlphaFoldDB" id="A0AAD9QZ62"/>
<reference evidence="2" key="2">
    <citation type="journal article" date="2023" name="Science">
        <title>Genomic signatures of disease resistance in endangered staghorn corals.</title>
        <authorList>
            <person name="Vollmer S.V."/>
            <person name="Selwyn J.D."/>
            <person name="Despard B.A."/>
            <person name="Roesel C.L."/>
        </authorList>
    </citation>
    <scope>NUCLEOTIDE SEQUENCE</scope>
    <source>
        <strain evidence="2">K2</strain>
    </source>
</reference>